<organism evidence="6 7">
    <name type="scientific">Heterodermia speciosa</name>
    <dbReference type="NCBI Taxonomy" id="116794"/>
    <lineage>
        <taxon>Eukaryota</taxon>
        <taxon>Fungi</taxon>
        <taxon>Dikarya</taxon>
        <taxon>Ascomycota</taxon>
        <taxon>Pezizomycotina</taxon>
        <taxon>Lecanoromycetes</taxon>
        <taxon>OSLEUM clade</taxon>
        <taxon>Lecanoromycetidae</taxon>
        <taxon>Caliciales</taxon>
        <taxon>Physciaceae</taxon>
        <taxon>Heterodermia</taxon>
    </lineage>
</organism>
<keyword evidence="2" id="KW-0808">Transferase</keyword>
<evidence type="ECO:0000256" key="3">
    <source>
        <dbReference type="ARBA" id="ARBA00023027"/>
    </source>
</evidence>
<dbReference type="InterPro" id="IPR029035">
    <property type="entry name" value="DHS-like_NAD/FAD-binding_dom"/>
</dbReference>
<protein>
    <recommendedName>
        <fullName evidence="5">Deacetylase sirtuin-type domain-containing protein</fullName>
    </recommendedName>
</protein>
<evidence type="ECO:0000313" key="7">
    <source>
        <dbReference type="Proteomes" id="UP000664521"/>
    </source>
</evidence>
<dbReference type="GO" id="GO:0017136">
    <property type="term" value="F:histone deacetylase activity, NAD-dependent"/>
    <property type="evidence" value="ECO:0007669"/>
    <property type="project" value="TreeGrafter"/>
</dbReference>
<dbReference type="InterPro" id="IPR026590">
    <property type="entry name" value="Ssirtuin_cat_dom"/>
</dbReference>
<reference evidence="6" key="1">
    <citation type="submission" date="2021-03" db="EMBL/GenBank/DDBJ databases">
        <authorList>
            <person name="Tagirdzhanova G."/>
        </authorList>
    </citation>
    <scope>NUCLEOTIDE SEQUENCE</scope>
</reference>
<accession>A0A8H3PFR8</accession>
<dbReference type="Pfam" id="PF02146">
    <property type="entry name" value="SIR2"/>
    <property type="match status" value="1"/>
</dbReference>
<evidence type="ECO:0000256" key="2">
    <source>
        <dbReference type="ARBA" id="ARBA00022679"/>
    </source>
</evidence>
<keyword evidence="3" id="KW-0520">NAD</keyword>
<sequence length="332" mass="36861">MTLDSHGVEIAKRKRATRAAEEVRKQYAKQQRRKIRTGTLPSPNLNISIDSYTSFVKHLESSTRILALLGAGLSAASGIPTFRDAGGFWREHDATQLATPEAFAKDPSLLWQFYNYRRHCALKAVPNRAHVALAKLAAKKSEYLAISQNIDGLSEQAKHPPRNLQLVHGSLFNVKCTNSDCIFLETGNFADPIVPALELTEQYNISDARFPLKDIPKEDLPHCPKCRSLLRPAVVWFGEPLERSAIDRIHHWLDVGKVDLMMVVGTSATVWPAANYIHAARIAGARIAVFNTEKPGMDDDAAMGLREQDWFFEGDAAATIPDTFKEIFGSVA</sequence>
<dbReference type="Gene3D" id="3.30.1600.10">
    <property type="entry name" value="SIR2/SIRT2 'Small Domain"/>
    <property type="match status" value="1"/>
</dbReference>
<dbReference type="Proteomes" id="UP000664521">
    <property type="component" value="Unassembled WGS sequence"/>
</dbReference>
<feature type="active site" description="Proton acceptor" evidence="4">
    <location>
        <position position="168"/>
    </location>
</feature>
<dbReference type="GO" id="GO:0070403">
    <property type="term" value="F:NAD+ binding"/>
    <property type="evidence" value="ECO:0007669"/>
    <property type="project" value="InterPro"/>
</dbReference>
<evidence type="ECO:0000313" key="6">
    <source>
        <dbReference type="EMBL" id="CAF9939663.1"/>
    </source>
</evidence>
<dbReference type="InterPro" id="IPR003000">
    <property type="entry name" value="Sirtuin"/>
</dbReference>
<evidence type="ECO:0000256" key="1">
    <source>
        <dbReference type="ARBA" id="ARBA00006924"/>
    </source>
</evidence>
<dbReference type="AlphaFoldDB" id="A0A8H3PFR8"/>
<name>A0A8H3PFR8_9LECA</name>
<dbReference type="OrthoDB" id="424302at2759"/>
<feature type="binding site" evidence="4">
    <location>
        <position position="176"/>
    </location>
    <ligand>
        <name>Zn(2+)</name>
        <dbReference type="ChEBI" id="CHEBI:29105"/>
    </ligand>
</feature>
<feature type="domain" description="Deacetylase sirtuin-type" evidence="5">
    <location>
        <begin position="42"/>
        <end position="332"/>
    </location>
</feature>
<dbReference type="Gene3D" id="3.40.50.1220">
    <property type="entry name" value="TPP-binding domain"/>
    <property type="match status" value="1"/>
</dbReference>
<dbReference type="InterPro" id="IPR050134">
    <property type="entry name" value="NAD-dep_sirtuin_deacylases"/>
</dbReference>
<feature type="binding site" evidence="4">
    <location>
        <position position="226"/>
    </location>
    <ligand>
        <name>Zn(2+)</name>
        <dbReference type="ChEBI" id="CHEBI:29105"/>
    </ligand>
</feature>
<dbReference type="EMBL" id="CAJPDS010000134">
    <property type="protein sequence ID" value="CAF9939663.1"/>
    <property type="molecule type" value="Genomic_DNA"/>
</dbReference>
<proteinExistence type="inferred from homology"/>
<dbReference type="PANTHER" id="PTHR11085">
    <property type="entry name" value="NAD-DEPENDENT PROTEIN DEACYLASE SIRTUIN-5, MITOCHONDRIAL-RELATED"/>
    <property type="match status" value="1"/>
</dbReference>
<feature type="binding site" evidence="4">
    <location>
        <position position="223"/>
    </location>
    <ligand>
        <name>Zn(2+)</name>
        <dbReference type="ChEBI" id="CHEBI:29105"/>
    </ligand>
</feature>
<dbReference type="SUPFAM" id="SSF52467">
    <property type="entry name" value="DHS-like NAD/FAD-binding domain"/>
    <property type="match status" value="1"/>
</dbReference>
<feature type="binding site" evidence="4">
    <location>
        <position position="181"/>
    </location>
    <ligand>
        <name>Zn(2+)</name>
        <dbReference type="ChEBI" id="CHEBI:29105"/>
    </ligand>
</feature>
<keyword evidence="7" id="KW-1185">Reference proteome</keyword>
<dbReference type="GO" id="GO:0046872">
    <property type="term" value="F:metal ion binding"/>
    <property type="evidence" value="ECO:0007669"/>
    <property type="project" value="UniProtKB-KW"/>
</dbReference>
<evidence type="ECO:0000256" key="4">
    <source>
        <dbReference type="PROSITE-ProRule" id="PRU00236"/>
    </source>
</evidence>
<dbReference type="PANTHER" id="PTHR11085:SF10">
    <property type="entry name" value="NAD-DEPENDENT PROTEIN DEACYLASE SIRTUIN-5, MITOCHONDRIAL-RELATED"/>
    <property type="match status" value="1"/>
</dbReference>
<evidence type="ECO:0000259" key="5">
    <source>
        <dbReference type="PROSITE" id="PS50305"/>
    </source>
</evidence>
<dbReference type="GO" id="GO:0005634">
    <property type="term" value="C:nucleus"/>
    <property type="evidence" value="ECO:0007669"/>
    <property type="project" value="TreeGrafter"/>
</dbReference>
<gene>
    <name evidence="6" type="ORF">HETSPECPRED_001848</name>
</gene>
<dbReference type="InterPro" id="IPR026591">
    <property type="entry name" value="Sirtuin_cat_small_dom_sf"/>
</dbReference>
<dbReference type="PROSITE" id="PS50305">
    <property type="entry name" value="SIRTUIN"/>
    <property type="match status" value="1"/>
</dbReference>
<comment type="caution">
    <text evidence="6">The sequence shown here is derived from an EMBL/GenBank/DDBJ whole genome shotgun (WGS) entry which is preliminary data.</text>
</comment>
<keyword evidence="4" id="KW-0479">Metal-binding</keyword>
<comment type="similarity">
    <text evidence="1">Belongs to the sirtuin family. Class I subfamily.</text>
</comment>
<keyword evidence="4" id="KW-0862">Zinc</keyword>